<protein>
    <recommendedName>
        <fullName evidence="5">Integral membrane protein</fullName>
    </recommendedName>
</protein>
<proteinExistence type="predicted"/>
<organism evidence="3 4">
    <name type="scientific">Phytohabitans flavus</name>
    <dbReference type="NCBI Taxonomy" id="1076124"/>
    <lineage>
        <taxon>Bacteria</taxon>
        <taxon>Bacillati</taxon>
        <taxon>Actinomycetota</taxon>
        <taxon>Actinomycetes</taxon>
        <taxon>Micromonosporales</taxon>
        <taxon>Micromonosporaceae</taxon>
    </lineage>
</organism>
<feature type="transmembrane region" description="Helical" evidence="1">
    <location>
        <begin position="262"/>
        <end position="283"/>
    </location>
</feature>
<feature type="transmembrane region" description="Helical" evidence="1">
    <location>
        <begin position="170"/>
        <end position="188"/>
    </location>
</feature>
<gene>
    <name evidence="3" type="ORF">Pflav_027650</name>
</gene>
<dbReference type="PANTHER" id="PTHR40761:SF1">
    <property type="entry name" value="CONSERVED INTEGRAL MEMBRANE ALANINE VALINE AND LEUCINE RICH PROTEIN-RELATED"/>
    <property type="match status" value="1"/>
</dbReference>
<feature type="signal peptide" evidence="2">
    <location>
        <begin position="1"/>
        <end position="18"/>
    </location>
</feature>
<evidence type="ECO:0000313" key="4">
    <source>
        <dbReference type="Proteomes" id="UP000502508"/>
    </source>
</evidence>
<dbReference type="Proteomes" id="UP000502508">
    <property type="component" value="Chromosome"/>
</dbReference>
<reference evidence="3 4" key="1">
    <citation type="submission" date="2020-03" db="EMBL/GenBank/DDBJ databases">
        <title>Whole genome shotgun sequence of Phytohabitans flavus NBRC 107702.</title>
        <authorList>
            <person name="Komaki H."/>
            <person name="Tamura T."/>
        </authorList>
    </citation>
    <scope>NUCLEOTIDE SEQUENCE [LARGE SCALE GENOMIC DNA]</scope>
    <source>
        <strain evidence="3 4">NBRC 107702</strain>
    </source>
</reference>
<feature type="transmembrane region" description="Helical" evidence="1">
    <location>
        <begin position="208"/>
        <end position="227"/>
    </location>
</feature>
<name>A0A6F8XR92_9ACTN</name>
<evidence type="ECO:0000313" key="3">
    <source>
        <dbReference type="EMBL" id="BCB76355.1"/>
    </source>
</evidence>
<feature type="transmembrane region" description="Helical" evidence="1">
    <location>
        <begin position="143"/>
        <end position="163"/>
    </location>
</feature>
<keyword evidence="1" id="KW-1133">Transmembrane helix</keyword>
<dbReference type="AlphaFoldDB" id="A0A6F8XR92"/>
<keyword evidence="1" id="KW-0472">Membrane</keyword>
<dbReference type="KEGG" id="pfla:Pflav_027650"/>
<feature type="transmembrane region" description="Helical" evidence="1">
    <location>
        <begin position="75"/>
        <end position="99"/>
    </location>
</feature>
<keyword evidence="4" id="KW-1185">Reference proteome</keyword>
<dbReference type="PANTHER" id="PTHR40761">
    <property type="entry name" value="CONSERVED INTEGRAL MEMBRANE ALANINE VALINE AND LEUCINE RICH PROTEIN-RELATED"/>
    <property type="match status" value="1"/>
</dbReference>
<dbReference type="EMBL" id="AP022870">
    <property type="protein sequence ID" value="BCB76355.1"/>
    <property type="molecule type" value="Genomic_DNA"/>
</dbReference>
<feature type="transmembrane region" description="Helical" evidence="1">
    <location>
        <begin position="234"/>
        <end position="256"/>
    </location>
</feature>
<feature type="chain" id="PRO_5026238229" description="Integral membrane protein" evidence="2">
    <location>
        <begin position="19"/>
        <end position="304"/>
    </location>
</feature>
<sequence>MLLAVSLGLLAAFLNAAAASLQQHGTQLAHQSLPPHRGGSPLAIVPTLARRLVHTRIWLAGWVTDLSGFVAQAGALTAGSVALVQPLLVTELLFALPLATAWSRRMPGRRAWVSAAAISGGVAIFLAVPDAAPVDGAANRERIIVAGVLAIIVVGVLLLVALGRRPLVQATLVAVAAGLCFAMSAVLLKLTSEDLLERGIAATATDWVGYGLAAATLSGLLLVQWAFTTGSLAAAVATMTITNPIASYLVGVWAFHAEPPTTAGALAGVAGAGALISAGVVGLSHSSIVRPTQDAPAGATRDHD</sequence>
<feature type="transmembrane region" description="Helical" evidence="1">
    <location>
        <begin position="111"/>
        <end position="128"/>
    </location>
</feature>
<dbReference type="RefSeq" id="WP_173036432.1">
    <property type="nucleotide sequence ID" value="NZ_AP022870.1"/>
</dbReference>
<keyword evidence="1" id="KW-0812">Transmembrane</keyword>
<accession>A0A6F8XR92</accession>
<keyword evidence="2" id="KW-0732">Signal</keyword>
<evidence type="ECO:0000256" key="2">
    <source>
        <dbReference type="SAM" id="SignalP"/>
    </source>
</evidence>
<reference evidence="3 4" key="2">
    <citation type="submission" date="2020-03" db="EMBL/GenBank/DDBJ databases">
        <authorList>
            <person name="Ichikawa N."/>
            <person name="Kimura A."/>
            <person name="Kitahashi Y."/>
            <person name="Uohara A."/>
        </authorList>
    </citation>
    <scope>NUCLEOTIDE SEQUENCE [LARGE SCALE GENOMIC DNA]</scope>
    <source>
        <strain evidence="3 4">NBRC 107702</strain>
    </source>
</reference>
<dbReference type="NCBIfam" id="NF038012">
    <property type="entry name" value="DMT_1"/>
    <property type="match status" value="1"/>
</dbReference>
<evidence type="ECO:0008006" key="5">
    <source>
        <dbReference type="Google" id="ProtNLM"/>
    </source>
</evidence>
<evidence type="ECO:0000256" key="1">
    <source>
        <dbReference type="SAM" id="Phobius"/>
    </source>
</evidence>